<protein>
    <submittedName>
        <fullName evidence="1">Uncharacterized protein</fullName>
    </submittedName>
</protein>
<gene>
    <name evidence="1" type="ORF">F4821DRAFT_242113</name>
</gene>
<dbReference type="EMBL" id="MU394332">
    <property type="protein sequence ID" value="KAI6084877.1"/>
    <property type="molecule type" value="Genomic_DNA"/>
</dbReference>
<sequence>MVWRYRKSKRSETIKQQISSERTPTPPMVEADGYPAGSELETPIPIRELGGKPLPAEIHGIPVYEMEGELRVL</sequence>
<evidence type="ECO:0000313" key="2">
    <source>
        <dbReference type="Proteomes" id="UP001497680"/>
    </source>
</evidence>
<proteinExistence type="predicted"/>
<evidence type="ECO:0000313" key="1">
    <source>
        <dbReference type="EMBL" id="KAI6084877.1"/>
    </source>
</evidence>
<keyword evidence="2" id="KW-1185">Reference proteome</keyword>
<dbReference type="Proteomes" id="UP001497680">
    <property type="component" value="Unassembled WGS sequence"/>
</dbReference>
<reference evidence="1 2" key="1">
    <citation type="journal article" date="2022" name="New Phytol.">
        <title>Ecological generalism drives hyperdiversity of secondary metabolite gene clusters in xylarialean endophytes.</title>
        <authorList>
            <person name="Franco M.E.E."/>
            <person name="Wisecaver J.H."/>
            <person name="Arnold A.E."/>
            <person name="Ju Y.M."/>
            <person name="Slot J.C."/>
            <person name="Ahrendt S."/>
            <person name="Moore L.P."/>
            <person name="Eastman K.E."/>
            <person name="Scott K."/>
            <person name="Konkel Z."/>
            <person name="Mondo S.J."/>
            <person name="Kuo A."/>
            <person name="Hayes R.D."/>
            <person name="Haridas S."/>
            <person name="Andreopoulos B."/>
            <person name="Riley R."/>
            <person name="LaButti K."/>
            <person name="Pangilinan J."/>
            <person name="Lipzen A."/>
            <person name="Amirebrahimi M."/>
            <person name="Yan J."/>
            <person name="Adam C."/>
            <person name="Keymanesh K."/>
            <person name="Ng V."/>
            <person name="Louie K."/>
            <person name="Northen T."/>
            <person name="Drula E."/>
            <person name="Henrissat B."/>
            <person name="Hsieh H.M."/>
            <person name="Youens-Clark K."/>
            <person name="Lutzoni F."/>
            <person name="Miadlikowska J."/>
            <person name="Eastwood D.C."/>
            <person name="Hamelin R.C."/>
            <person name="Grigoriev I.V."/>
            <person name="U'Ren J.M."/>
        </authorList>
    </citation>
    <scope>NUCLEOTIDE SEQUENCE [LARGE SCALE GENOMIC DNA]</scope>
    <source>
        <strain evidence="1 2">ER1909</strain>
    </source>
</reference>
<name>A0ACC0CWR7_9PEZI</name>
<organism evidence="1 2">
    <name type="scientific">Hypoxylon rubiginosum</name>
    <dbReference type="NCBI Taxonomy" id="110542"/>
    <lineage>
        <taxon>Eukaryota</taxon>
        <taxon>Fungi</taxon>
        <taxon>Dikarya</taxon>
        <taxon>Ascomycota</taxon>
        <taxon>Pezizomycotina</taxon>
        <taxon>Sordariomycetes</taxon>
        <taxon>Xylariomycetidae</taxon>
        <taxon>Xylariales</taxon>
        <taxon>Hypoxylaceae</taxon>
        <taxon>Hypoxylon</taxon>
    </lineage>
</organism>
<comment type="caution">
    <text evidence="1">The sequence shown here is derived from an EMBL/GenBank/DDBJ whole genome shotgun (WGS) entry which is preliminary data.</text>
</comment>
<accession>A0ACC0CWR7</accession>